<gene>
    <name evidence="1" type="ORF">HDG69_003117</name>
</gene>
<keyword evidence="2" id="KW-1185">Reference proteome</keyword>
<dbReference type="RefSeq" id="WP_171784747.1">
    <property type="nucleotide sequence ID" value="NZ_BAAAML010000003.1"/>
</dbReference>
<evidence type="ECO:0000313" key="1">
    <source>
        <dbReference type="EMBL" id="NOV98522.1"/>
    </source>
</evidence>
<organism evidence="1 2">
    <name type="scientific">Isoptericola halotolerans</name>
    <dbReference type="NCBI Taxonomy" id="300560"/>
    <lineage>
        <taxon>Bacteria</taxon>
        <taxon>Bacillati</taxon>
        <taxon>Actinomycetota</taxon>
        <taxon>Actinomycetes</taxon>
        <taxon>Micrococcales</taxon>
        <taxon>Promicromonosporaceae</taxon>
        <taxon>Isoptericola</taxon>
    </lineage>
</organism>
<evidence type="ECO:0000313" key="2">
    <source>
        <dbReference type="Proteomes" id="UP000757540"/>
    </source>
</evidence>
<sequence>MSAPRQLAGIDAFTLALDDAQPGSVSVLGASERERPARTPRPIVVTRISP</sequence>
<reference evidence="1 2" key="1">
    <citation type="submission" date="2020-05" db="EMBL/GenBank/DDBJ databases">
        <title>Genomic Encyclopedia of Type Strains, Phase III (KMG-III): the genomes of soil and plant-associated and newly described type strains.</title>
        <authorList>
            <person name="Whitman W."/>
        </authorList>
    </citation>
    <scope>NUCLEOTIDE SEQUENCE [LARGE SCALE GENOMIC DNA]</scope>
    <source>
        <strain evidence="1 2">KCTC 19046</strain>
    </source>
</reference>
<accession>A0ABX2A9C2</accession>
<dbReference type="EMBL" id="JABEZU010000004">
    <property type="protein sequence ID" value="NOV98522.1"/>
    <property type="molecule type" value="Genomic_DNA"/>
</dbReference>
<proteinExistence type="predicted"/>
<comment type="caution">
    <text evidence="1">The sequence shown here is derived from an EMBL/GenBank/DDBJ whole genome shotgun (WGS) entry which is preliminary data.</text>
</comment>
<name>A0ABX2A9C2_9MICO</name>
<dbReference type="Proteomes" id="UP000757540">
    <property type="component" value="Unassembled WGS sequence"/>
</dbReference>
<protein>
    <submittedName>
        <fullName evidence="1">Uncharacterized protein</fullName>
    </submittedName>
</protein>